<dbReference type="EMBL" id="KF135674">
    <property type="protein sequence ID" value="AGV40328.1"/>
    <property type="molecule type" value="Genomic_DNA"/>
</dbReference>
<protein>
    <submittedName>
        <fullName evidence="2">Putative tetraheme cytochrome c-554</fullName>
    </submittedName>
</protein>
<organism evidence="2">
    <name type="scientific">mixed culture bacterium NP30</name>
    <dbReference type="NCBI Taxonomy" id="1398723"/>
    <lineage>
        <taxon>Bacteria</taxon>
    </lineage>
</organism>
<feature type="domain" description="Cytochrome c-552/4" evidence="1">
    <location>
        <begin position="64"/>
        <end position="150"/>
    </location>
</feature>
<sequence>MITGWGCCWPHLNFHGINTQEVFTMHINTNLSGIIYFALLSGALLLSQPIHSADLAATYEGKEVCIKCHDLQGETFEETAHAKAFDSLKPKVKSEAKQLAGLDPTKDYTNDTNCIGCHTTGYGEPGGYNTDLPGGLAKALRGVTCEACHGAGSIFREQHGEAENKLKREGEYTDRKVLIAAGQNYDYEAKCVACHLNYEGSDYSGTHPPFTPFTPTLDEKYKFDFIKSVMHSGENGIKSIHEHFKLIGVFQGEAPALRDELQKNAIDPNDY</sequence>
<proteinExistence type="predicted"/>
<dbReference type="InterPro" id="IPR036280">
    <property type="entry name" value="Multihaem_cyt_sf"/>
</dbReference>
<evidence type="ECO:0000313" key="2">
    <source>
        <dbReference type="EMBL" id="AGV40328.1"/>
    </source>
</evidence>
<evidence type="ECO:0000259" key="1">
    <source>
        <dbReference type="Pfam" id="PF13435"/>
    </source>
</evidence>
<dbReference type="Pfam" id="PF13435">
    <property type="entry name" value="Cytochrome_C554"/>
    <property type="match status" value="1"/>
</dbReference>
<name>T2D1Q1_UNCXX</name>
<accession>T2D1Q1</accession>
<reference evidence="2" key="1">
    <citation type="journal article" date="2014" name="BMC Microbiol.">
        <title>The presence of nitrate dramatically changed the predominant microbial community in perchlorate degrading cultures under saline conditions.</title>
        <authorList>
            <person name="Stepanov V.G."/>
            <person name="Xiao Y."/>
            <person name="Tran Q."/>
            <person name="Rojas M."/>
            <person name="Willson R.C."/>
            <person name="Fofanov Y."/>
            <person name="Fox G.E."/>
            <person name="Roberts D.J."/>
        </authorList>
    </citation>
    <scope>NUCLEOTIDE SEQUENCE</scope>
</reference>
<gene>
    <name evidence="2" type="primary">pcrC</name>
</gene>
<dbReference type="SUPFAM" id="SSF48695">
    <property type="entry name" value="Multiheme cytochromes"/>
    <property type="match status" value="1"/>
</dbReference>
<dbReference type="AlphaFoldDB" id="T2D1Q1"/>
<dbReference type="InterPro" id="IPR023155">
    <property type="entry name" value="Cyt_c-552/4"/>
</dbReference>
<dbReference type="Gene3D" id="1.10.1130.10">
    <property type="entry name" value="Flavocytochrome C3, Chain A"/>
    <property type="match status" value="1"/>
</dbReference>